<dbReference type="PROSITE" id="PS51352">
    <property type="entry name" value="THIOREDOXIN_2"/>
    <property type="match status" value="1"/>
</dbReference>
<dbReference type="InterPro" id="IPR036249">
    <property type="entry name" value="Thioredoxin-like_sf"/>
</dbReference>
<evidence type="ECO:0000313" key="3">
    <source>
        <dbReference type="EMBL" id="GAA4235442.1"/>
    </source>
</evidence>
<dbReference type="CDD" id="cd02966">
    <property type="entry name" value="TlpA_like_family"/>
    <property type="match status" value="1"/>
</dbReference>
<evidence type="ECO:0000259" key="2">
    <source>
        <dbReference type="PROSITE" id="PS51352"/>
    </source>
</evidence>
<accession>A0ABP8C8F7</accession>
<keyword evidence="1" id="KW-0732">Signal</keyword>
<keyword evidence="4" id="KW-1185">Reference proteome</keyword>
<dbReference type="EMBL" id="BAABCA010000003">
    <property type="protein sequence ID" value="GAA4235442.1"/>
    <property type="molecule type" value="Genomic_DNA"/>
</dbReference>
<feature type="chain" id="PRO_5047518423" description="Thioredoxin domain-containing protein" evidence="1">
    <location>
        <begin position="19"/>
        <end position="449"/>
    </location>
</feature>
<dbReference type="InterPro" id="IPR013766">
    <property type="entry name" value="Thioredoxin_domain"/>
</dbReference>
<dbReference type="RefSeq" id="WP_344787776.1">
    <property type="nucleotide sequence ID" value="NZ_BAABCA010000003.1"/>
</dbReference>
<feature type="signal peptide" evidence="1">
    <location>
        <begin position="1"/>
        <end position="18"/>
    </location>
</feature>
<comment type="caution">
    <text evidence="3">The sequence shown here is derived from an EMBL/GenBank/DDBJ whole genome shotgun (WGS) entry which is preliminary data.</text>
</comment>
<sequence>MLKRLFALAVLLPSIIMAQHTIKGVFSPPEDYKFVLLYKVAPEVSTYVSNAEINEKGEFEFMLDSTVTKGIYKLVYAVPQEDYNFDVIYNGKEDIELSFNSETGVTFQSSLENTLLASYTNSMSMVTNSIGKYFREGDKDTLAFKSILKTQRETQANYELGAKETIALNFIKANRPYIPNKAEDGTTYLANLKTHYFDAVDFKNEILQSSDFLTERMFNYVFGISADAKDEASGYIKNIKAFTAVISKAPVKIKKRLLTDLWQQMADLNLESVANFIAENYLMDLAVSLNDQELLHALILYQNTSIGNKAPDFSIEIKEKEVLVTKKLSELNVAKHYILVFWSSTCSHCLEEVPQLQNFVNSKEKGMLQIVAIGLEDEPYKWKDLTYRYPEFLHVYGAGKWDNEIGNAYGVTGTPTYFILNKEKEFIYKPETFDDVKDFFSDKKEKNNE</sequence>
<protein>
    <recommendedName>
        <fullName evidence="2">Thioredoxin domain-containing protein</fullName>
    </recommendedName>
</protein>
<proteinExistence type="predicted"/>
<dbReference type="Proteomes" id="UP001501496">
    <property type="component" value="Unassembled WGS sequence"/>
</dbReference>
<dbReference type="InterPro" id="IPR050553">
    <property type="entry name" value="Thioredoxin_ResA/DsbE_sf"/>
</dbReference>
<dbReference type="InterPro" id="IPR012336">
    <property type="entry name" value="Thioredoxin-like_fold"/>
</dbReference>
<evidence type="ECO:0000313" key="4">
    <source>
        <dbReference type="Proteomes" id="UP001501496"/>
    </source>
</evidence>
<reference evidence="4" key="1">
    <citation type="journal article" date="2019" name="Int. J. Syst. Evol. Microbiol.">
        <title>The Global Catalogue of Microorganisms (GCM) 10K type strain sequencing project: providing services to taxonomists for standard genome sequencing and annotation.</title>
        <authorList>
            <consortium name="The Broad Institute Genomics Platform"/>
            <consortium name="The Broad Institute Genome Sequencing Center for Infectious Disease"/>
            <person name="Wu L."/>
            <person name="Ma J."/>
        </authorList>
    </citation>
    <scope>NUCLEOTIDE SEQUENCE [LARGE SCALE GENOMIC DNA]</scope>
    <source>
        <strain evidence="4">JCM 17630</strain>
    </source>
</reference>
<evidence type="ECO:0000256" key="1">
    <source>
        <dbReference type="SAM" id="SignalP"/>
    </source>
</evidence>
<organism evidence="3 4">
    <name type="scientific">Postechiella marina</name>
    <dbReference type="NCBI Taxonomy" id="943941"/>
    <lineage>
        <taxon>Bacteria</taxon>
        <taxon>Pseudomonadati</taxon>
        <taxon>Bacteroidota</taxon>
        <taxon>Flavobacteriia</taxon>
        <taxon>Flavobacteriales</taxon>
        <taxon>Flavobacteriaceae</taxon>
        <taxon>Postechiella</taxon>
    </lineage>
</organism>
<dbReference type="SUPFAM" id="SSF52833">
    <property type="entry name" value="Thioredoxin-like"/>
    <property type="match status" value="1"/>
</dbReference>
<dbReference type="PANTHER" id="PTHR42852">
    <property type="entry name" value="THIOL:DISULFIDE INTERCHANGE PROTEIN DSBE"/>
    <property type="match status" value="1"/>
</dbReference>
<dbReference type="Gene3D" id="3.40.30.10">
    <property type="entry name" value="Glutaredoxin"/>
    <property type="match status" value="1"/>
</dbReference>
<gene>
    <name evidence="3" type="ORF">GCM10022291_17330</name>
</gene>
<dbReference type="PANTHER" id="PTHR42852:SF13">
    <property type="entry name" value="PROTEIN DIPZ"/>
    <property type="match status" value="1"/>
</dbReference>
<feature type="domain" description="Thioredoxin" evidence="2">
    <location>
        <begin position="304"/>
        <end position="445"/>
    </location>
</feature>
<dbReference type="Pfam" id="PF13905">
    <property type="entry name" value="Thioredoxin_8"/>
    <property type="match status" value="1"/>
</dbReference>
<name>A0ABP8C8F7_9FLAO</name>